<comment type="caution">
    <text evidence="2">The sequence shown here is derived from an EMBL/GenBank/DDBJ whole genome shotgun (WGS) entry which is preliminary data.</text>
</comment>
<feature type="region of interest" description="Disordered" evidence="1">
    <location>
        <begin position="1"/>
        <end position="23"/>
    </location>
</feature>
<accession>A0A9D3VJN1</accession>
<dbReference type="PANTHER" id="PTHR34484:SF2">
    <property type="entry name" value="OS02G0832600 PROTEIN"/>
    <property type="match status" value="1"/>
</dbReference>
<evidence type="ECO:0000313" key="2">
    <source>
        <dbReference type="EMBL" id="KAH1083359.1"/>
    </source>
</evidence>
<sequence>MNQLATSQSQPINSSPQMMTQLPPPIMLNRSYKPWQSQNPNQTLTLTRNSLLSIVITIRREKKVSFDKDSWKFKNKPLPMGSISTISFVPATSGSNTQGYKPSTLNELQNQNWLKARKFYGNKKKFNNSNNQFAPYAPQNTTSFIIRAKKSGGITSLVSPCPVTLAVLPTPIFSLSRAVLGDMAKEE</sequence>
<reference evidence="2 3" key="1">
    <citation type="journal article" date="2021" name="Plant Biotechnol. J.">
        <title>Multi-omics assisted identification of the key and species-specific regulatory components of drought-tolerant mechanisms in Gossypium stocksii.</title>
        <authorList>
            <person name="Yu D."/>
            <person name="Ke L."/>
            <person name="Zhang D."/>
            <person name="Wu Y."/>
            <person name="Sun Y."/>
            <person name="Mei J."/>
            <person name="Sun J."/>
            <person name="Sun Y."/>
        </authorList>
    </citation>
    <scope>NUCLEOTIDE SEQUENCE [LARGE SCALE GENOMIC DNA]</scope>
    <source>
        <strain evidence="3">cv. E1</strain>
        <tissue evidence="2">Leaf</tissue>
    </source>
</reference>
<evidence type="ECO:0000256" key="1">
    <source>
        <dbReference type="SAM" id="MobiDB-lite"/>
    </source>
</evidence>
<proteinExistence type="predicted"/>
<evidence type="ECO:0000313" key="3">
    <source>
        <dbReference type="Proteomes" id="UP000828251"/>
    </source>
</evidence>
<gene>
    <name evidence="2" type="ORF">J1N35_023120</name>
</gene>
<protein>
    <submittedName>
        <fullName evidence="2">Uncharacterized protein</fullName>
    </submittedName>
</protein>
<dbReference type="OrthoDB" id="1935617at2759"/>
<dbReference type="AlphaFoldDB" id="A0A9D3VJN1"/>
<dbReference type="PANTHER" id="PTHR34484">
    <property type="entry name" value="OS02G0832600 PROTEIN"/>
    <property type="match status" value="1"/>
</dbReference>
<name>A0A9D3VJN1_9ROSI</name>
<dbReference type="EMBL" id="JAIQCV010000007">
    <property type="protein sequence ID" value="KAH1083359.1"/>
    <property type="molecule type" value="Genomic_DNA"/>
</dbReference>
<feature type="compositionally biased region" description="Polar residues" evidence="1">
    <location>
        <begin position="1"/>
        <end position="20"/>
    </location>
</feature>
<keyword evidence="3" id="KW-1185">Reference proteome</keyword>
<dbReference type="Proteomes" id="UP000828251">
    <property type="component" value="Unassembled WGS sequence"/>
</dbReference>
<organism evidence="2 3">
    <name type="scientific">Gossypium stocksii</name>
    <dbReference type="NCBI Taxonomy" id="47602"/>
    <lineage>
        <taxon>Eukaryota</taxon>
        <taxon>Viridiplantae</taxon>
        <taxon>Streptophyta</taxon>
        <taxon>Embryophyta</taxon>
        <taxon>Tracheophyta</taxon>
        <taxon>Spermatophyta</taxon>
        <taxon>Magnoliopsida</taxon>
        <taxon>eudicotyledons</taxon>
        <taxon>Gunneridae</taxon>
        <taxon>Pentapetalae</taxon>
        <taxon>rosids</taxon>
        <taxon>malvids</taxon>
        <taxon>Malvales</taxon>
        <taxon>Malvaceae</taxon>
        <taxon>Malvoideae</taxon>
        <taxon>Gossypium</taxon>
    </lineage>
</organism>